<dbReference type="Proteomes" id="UP000051248">
    <property type="component" value="Unassembled WGS sequence"/>
</dbReference>
<proteinExistence type="predicted"/>
<accession>A0A0R1K727</accession>
<gene>
    <name evidence="1" type="ORF">FD03_GL000575</name>
</gene>
<organism evidence="1 2">
    <name type="scientific">Companilactobacillus nodensis DSM 19682 = JCM 14932 = NBRC 107160</name>
    <dbReference type="NCBI Taxonomy" id="1423775"/>
    <lineage>
        <taxon>Bacteria</taxon>
        <taxon>Bacillati</taxon>
        <taxon>Bacillota</taxon>
        <taxon>Bacilli</taxon>
        <taxon>Lactobacillales</taxon>
        <taxon>Lactobacillaceae</taxon>
        <taxon>Companilactobacillus</taxon>
    </lineage>
</organism>
<protein>
    <submittedName>
        <fullName evidence="1">Uncharacterized protein</fullName>
    </submittedName>
</protein>
<name>A0A0R1K727_9LACO</name>
<reference evidence="1 2" key="1">
    <citation type="journal article" date="2015" name="Genome Announc.">
        <title>Expanding the biotechnology potential of lactobacilli through comparative genomics of 213 strains and associated genera.</title>
        <authorList>
            <person name="Sun Z."/>
            <person name="Harris H.M."/>
            <person name="McCann A."/>
            <person name="Guo C."/>
            <person name="Argimon S."/>
            <person name="Zhang W."/>
            <person name="Yang X."/>
            <person name="Jeffery I.B."/>
            <person name="Cooney J.C."/>
            <person name="Kagawa T.F."/>
            <person name="Liu W."/>
            <person name="Song Y."/>
            <person name="Salvetti E."/>
            <person name="Wrobel A."/>
            <person name="Rasinkangas P."/>
            <person name="Parkhill J."/>
            <person name="Rea M.C."/>
            <person name="O'Sullivan O."/>
            <person name="Ritari J."/>
            <person name="Douillard F.P."/>
            <person name="Paul Ross R."/>
            <person name="Yang R."/>
            <person name="Briner A.E."/>
            <person name="Felis G.E."/>
            <person name="de Vos W.M."/>
            <person name="Barrangou R."/>
            <person name="Klaenhammer T.R."/>
            <person name="Caufield P.W."/>
            <person name="Cui Y."/>
            <person name="Zhang H."/>
            <person name="O'Toole P.W."/>
        </authorList>
    </citation>
    <scope>NUCLEOTIDE SEQUENCE [LARGE SCALE GENOMIC DNA]</scope>
    <source>
        <strain evidence="1 2">DSM 19682</strain>
    </source>
</reference>
<dbReference type="PATRIC" id="fig|1423775.4.peg.586"/>
<comment type="caution">
    <text evidence="1">The sequence shown here is derived from an EMBL/GenBank/DDBJ whole genome shotgun (WGS) entry which is preliminary data.</text>
</comment>
<dbReference type="EMBL" id="AZDZ01000014">
    <property type="protein sequence ID" value="KRK79446.1"/>
    <property type="molecule type" value="Genomic_DNA"/>
</dbReference>
<dbReference type="STRING" id="1423775.FD03_GL000575"/>
<dbReference type="OrthoDB" id="9983709at2"/>
<evidence type="ECO:0000313" key="1">
    <source>
        <dbReference type="EMBL" id="KRK79446.1"/>
    </source>
</evidence>
<dbReference type="RefSeq" id="WP_025025387.1">
    <property type="nucleotide sequence ID" value="NZ_AZDZ01000014.1"/>
</dbReference>
<keyword evidence="2" id="KW-1185">Reference proteome</keyword>
<dbReference type="AlphaFoldDB" id="A0A0R1K727"/>
<sequence length="130" mass="15363">MYVYVLLDKRGVVKDFEKTDDESATWQMKFYDDKETNVELEKQGYIKTFLTSSWFKTFETYYDLFTFDSNALRLPTNVPSISNDELQSQIINQDEKINNLTANNQTIIKQNSEIVQLLKNKLVNREEITK</sequence>
<evidence type="ECO:0000313" key="2">
    <source>
        <dbReference type="Proteomes" id="UP000051248"/>
    </source>
</evidence>